<name>R4K8I0_CLOPA</name>
<evidence type="ECO:0000256" key="9">
    <source>
        <dbReference type="ARBA" id="ARBA00049338"/>
    </source>
</evidence>
<sequence length="762" mass="85294">MVSILTLVSTSQETPASKHSVGGGSMSHLQVVIILYELHVLPGRVRFKANSIYKDRALAKYISVYIDNLYGVNYSKININTATILVIYDEKKSDYNLIKSNIKKALLSILKNERRDLKNYDKYFETIEKRDKAKLKLISFGVAYISFKIKQNFHGNFSFSTNIKVLEAASVVTIIGGYPLLKTFYKKFTKHIPTDTDILLKLTALGLIIMRENSKGMFVLFLKSLSEYIKLSAEVNCIRQLGQSTRKNAGMAWLIDNSNKEFLVPVETLNIGDNIHVHTGEMIPSETIIEDGNCTVNTLYYNGQPVVSQLKKGSTAHEGITLLSGNIKAKVLEIPKPSMKPKDILENMTISKKIRRYQNNVAPISIGVAALNYILTGDMLNALSILLVLCPAASTTALNSGMRNYFSLLHKHKIYYKNPNSLEKVINIGSIVFDKTGTLTEGIMRIKEAKLYTDFYSKDELLKMCAASELDNYHPISISLQKEAKNYDISKVTNSTLIPSSGIEASFDNHNILIGNIKLMKAKNINIKIAEMDYYNFEKNLYTPILVSVDGKLCAVLVLEDIIRDGSMNLIKGLKTSGLDDIYLLTGDVDEKANNTAKSLGINNVYSECTALDKETVINHMKRKKTVMMIGDGVNDSQAMKAADISISFCSSACDKVKLHSDCIVFDDNMESLADFISLSKKSYKLMKQSIAVSELYNIFLGTMAFFGYFDAFTAKSLNTINSIIVLTMNERIKFKSPGSFKFNDNYHFSKINQLNNNCKHQ</sequence>
<dbReference type="PANTHER" id="PTHR48085">
    <property type="entry name" value="CADMIUM/ZINC-TRANSPORTING ATPASE HMA2-RELATED"/>
    <property type="match status" value="1"/>
</dbReference>
<evidence type="ECO:0000256" key="4">
    <source>
        <dbReference type="ARBA" id="ARBA00022692"/>
    </source>
</evidence>
<dbReference type="PRINTS" id="PR00119">
    <property type="entry name" value="CATATPASE"/>
</dbReference>
<dbReference type="PANTHER" id="PTHR48085:SF5">
    <property type="entry name" value="CADMIUM_ZINC-TRANSPORTING ATPASE HMA4-RELATED"/>
    <property type="match status" value="1"/>
</dbReference>
<dbReference type="GO" id="GO:0005524">
    <property type="term" value="F:ATP binding"/>
    <property type="evidence" value="ECO:0007669"/>
    <property type="project" value="InterPro"/>
</dbReference>
<dbReference type="KEGG" id="cpas:Clopa_0928"/>
<protein>
    <recommendedName>
        <fullName evidence="8">Cd(2+)-exporting ATPase</fullName>
        <ecNumber evidence="8">7.2.2.21</ecNumber>
    </recommendedName>
</protein>
<evidence type="ECO:0000256" key="8">
    <source>
        <dbReference type="ARBA" id="ARBA00039103"/>
    </source>
</evidence>
<comment type="subcellular location">
    <subcellularLocation>
        <location evidence="1">Membrane</location>
        <topology evidence="1">Multi-pass membrane protein</topology>
    </subcellularLocation>
</comment>
<dbReference type="HOGENOM" id="CLU_001771_6_3_9"/>
<dbReference type="SFLD" id="SFLDG00002">
    <property type="entry name" value="C1.7:_P-type_atpase_like"/>
    <property type="match status" value="1"/>
</dbReference>
<dbReference type="InterPro" id="IPR001757">
    <property type="entry name" value="P_typ_ATPase"/>
</dbReference>
<dbReference type="PATRIC" id="fig|86416.3.peg.918"/>
<dbReference type="Gene3D" id="3.40.50.1000">
    <property type="entry name" value="HAD superfamily/HAD-like"/>
    <property type="match status" value="1"/>
</dbReference>
<keyword evidence="5" id="KW-1278">Translocase</keyword>
<evidence type="ECO:0000256" key="2">
    <source>
        <dbReference type="ARBA" id="ARBA00006024"/>
    </source>
</evidence>
<keyword evidence="7" id="KW-0472">Membrane</keyword>
<accession>R4K8I0</accession>
<dbReference type="GO" id="GO:0008551">
    <property type="term" value="F:P-type cadmium transporter activity"/>
    <property type="evidence" value="ECO:0007669"/>
    <property type="project" value="UniProtKB-EC"/>
</dbReference>
<dbReference type="InterPro" id="IPR044492">
    <property type="entry name" value="P_typ_ATPase_HD_dom"/>
</dbReference>
<evidence type="ECO:0000256" key="3">
    <source>
        <dbReference type="ARBA" id="ARBA00022539"/>
    </source>
</evidence>
<dbReference type="PROSITE" id="PS00154">
    <property type="entry name" value="ATPASE_E1_E2"/>
    <property type="match status" value="1"/>
</dbReference>
<dbReference type="EMBL" id="CP003261">
    <property type="protein sequence ID" value="AGK95945.1"/>
    <property type="molecule type" value="Genomic_DNA"/>
</dbReference>
<dbReference type="GO" id="GO:0016020">
    <property type="term" value="C:membrane"/>
    <property type="evidence" value="ECO:0007669"/>
    <property type="project" value="UniProtKB-SubCell"/>
</dbReference>
<dbReference type="InterPro" id="IPR023299">
    <property type="entry name" value="ATPase_P-typ_cyto_dom_N"/>
</dbReference>
<dbReference type="AlphaFoldDB" id="R4K8I0"/>
<dbReference type="eggNOG" id="COG2217">
    <property type="taxonomic scope" value="Bacteria"/>
</dbReference>
<evidence type="ECO:0000313" key="12">
    <source>
        <dbReference type="Proteomes" id="UP000013523"/>
    </source>
</evidence>
<keyword evidence="3" id="KW-0104">Cadmium</keyword>
<dbReference type="InterPro" id="IPR036412">
    <property type="entry name" value="HAD-like_sf"/>
</dbReference>
<dbReference type="SUPFAM" id="SSF56784">
    <property type="entry name" value="HAD-like"/>
    <property type="match status" value="1"/>
</dbReference>
<reference evidence="11 12" key="1">
    <citation type="submission" date="2012-01" db="EMBL/GenBank/DDBJ databases">
        <title>Complete sequence of chromosome of Clostridium pasteurianum BC1.</title>
        <authorList>
            <consortium name="US DOE Joint Genome Institute"/>
            <person name="Lucas S."/>
            <person name="Han J."/>
            <person name="Lapidus A."/>
            <person name="Cheng J.-F."/>
            <person name="Goodwin L."/>
            <person name="Pitluck S."/>
            <person name="Peters L."/>
            <person name="Mikhailova N."/>
            <person name="Teshima H."/>
            <person name="Detter J.C."/>
            <person name="Han C."/>
            <person name="Tapia R."/>
            <person name="Land M."/>
            <person name="Hauser L."/>
            <person name="Kyrpides N."/>
            <person name="Ivanova N."/>
            <person name="Pagani I."/>
            <person name="Dunn J."/>
            <person name="Taghavi S."/>
            <person name="Francis A."/>
            <person name="van der Lelie D."/>
            <person name="Woyke T."/>
        </authorList>
    </citation>
    <scope>NUCLEOTIDE SEQUENCE [LARGE SCALE GENOMIC DNA]</scope>
    <source>
        <strain evidence="11 12">BC1</strain>
    </source>
</reference>
<comment type="similarity">
    <text evidence="2">Belongs to the cation transport ATPase (P-type) (TC 3.A.3) family. Type IB subfamily.</text>
</comment>
<evidence type="ECO:0000256" key="5">
    <source>
        <dbReference type="ARBA" id="ARBA00022967"/>
    </source>
</evidence>
<keyword evidence="6" id="KW-1133">Transmembrane helix</keyword>
<evidence type="ECO:0000313" key="11">
    <source>
        <dbReference type="EMBL" id="AGK95945.1"/>
    </source>
</evidence>
<evidence type="ECO:0000256" key="1">
    <source>
        <dbReference type="ARBA" id="ARBA00004141"/>
    </source>
</evidence>
<comment type="catalytic activity">
    <reaction evidence="9">
        <text>Cd(2+)(in) + ATP + H2O = Cd(2+)(out) + ADP + phosphate + H(+)</text>
        <dbReference type="Rhea" id="RHEA:12132"/>
        <dbReference type="ChEBI" id="CHEBI:15377"/>
        <dbReference type="ChEBI" id="CHEBI:15378"/>
        <dbReference type="ChEBI" id="CHEBI:30616"/>
        <dbReference type="ChEBI" id="CHEBI:43474"/>
        <dbReference type="ChEBI" id="CHEBI:48775"/>
        <dbReference type="ChEBI" id="CHEBI:456216"/>
        <dbReference type="EC" id="7.2.2.21"/>
    </reaction>
</comment>
<dbReference type="NCBIfam" id="TIGR01494">
    <property type="entry name" value="ATPase_P-type"/>
    <property type="match status" value="1"/>
</dbReference>
<gene>
    <name evidence="11" type="ORF">Clopa_0928</name>
</gene>
<dbReference type="Pfam" id="PF19991">
    <property type="entry name" value="HMA_2"/>
    <property type="match status" value="1"/>
</dbReference>
<evidence type="ECO:0000256" key="6">
    <source>
        <dbReference type="ARBA" id="ARBA00022989"/>
    </source>
</evidence>
<dbReference type="SFLD" id="SFLDS00003">
    <property type="entry name" value="Haloacid_Dehalogenase"/>
    <property type="match status" value="1"/>
</dbReference>
<organism evidence="11 12">
    <name type="scientific">Clostridium pasteurianum BC1</name>
    <dbReference type="NCBI Taxonomy" id="86416"/>
    <lineage>
        <taxon>Bacteria</taxon>
        <taxon>Bacillati</taxon>
        <taxon>Bacillota</taxon>
        <taxon>Clostridia</taxon>
        <taxon>Eubacteriales</taxon>
        <taxon>Clostridiaceae</taxon>
        <taxon>Clostridium</taxon>
    </lineage>
</organism>
<dbReference type="Pfam" id="PF00702">
    <property type="entry name" value="Hydrolase"/>
    <property type="match status" value="1"/>
</dbReference>
<dbReference type="InterPro" id="IPR059000">
    <property type="entry name" value="ATPase_P-type_domA"/>
</dbReference>
<evidence type="ECO:0000256" key="7">
    <source>
        <dbReference type="ARBA" id="ARBA00023136"/>
    </source>
</evidence>
<proteinExistence type="inferred from homology"/>
<dbReference type="Proteomes" id="UP000013523">
    <property type="component" value="Chromosome"/>
</dbReference>
<dbReference type="STRING" id="86416.Clopa_0928"/>
<evidence type="ECO:0000259" key="10">
    <source>
        <dbReference type="Pfam" id="PF00122"/>
    </source>
</evidence>
<dbReference type="InterPro" id="IPR008250">
    <property type="entry name" value="ATPase_P-typ_transduc_dom_A_sf"/>
</dbReference>
<dbReference type="EC" id="7.2.2.21" evidence="8"/>
<dbReference type="Pfam" id="PF00122">
    <property type="entry name" value="E1-E2_ATPase"/>
    <property type="match status" value="1"/>
</dbReference>
<keyword evidence="12" id="KW-1185">Reference proteome</keyword>
<dbReference type="InterPro" id="IPR018303">
    <property type="entry name" value="ATPase_P-typ_P_site"/>
</dbReference>
<dbReference type="SFLD" id="SFLDF00027">
    <property type="entry name" value="p-type_atpase"/>
    <property type="match status" value="1"/>
</dbReference>
<dbReference type="Gene3D" id="3.40.1110.10">
    <property type="entry name" value="Calcium-transporting ATPase, cytoplasmic domain N"/>
    <property type="match status" value="1"/>
</dbReference>
<keyword evidence="4" id="KW-0812">Transmembrane</keyword>
<dbReference type="Gene3D" id="2.70.150.10">
    <property type="entry name" value="Calcium-transporting ATPase, cytoplasmic transduction domain A"/>
    <property type="match status" value="1"/>
</dbReference>
<dbReference type="InterPro" id="IPR051014">
    <property type="entry name" value="Cation_Transport_ATPase_IB"/>
</dbReference>
<dbReference type="InterPro" id="IPR023214">
    <property type="entry name" value="HAD_sf"/>
</dbReference>
<feature type="domain" description="P-type ATPase A" evidence="10">
    <location>
        <begin position="252"/>
        <end position="338"/>
    </location>
</feature>
<dbReference type="GO" id="GO:0016887">
    <property type="term" value="F:ATP hydrolysis activity"/>
    <property type="evidence" value="ECO:0007669"/>
    <property type="project" value="InterPro"/>
</dbReference>
<dbReference type="SUPFAM" id="SSF81653">
    <property type="entry name" value="Calcium ATPase, transduction domain A"/>
    <property type="match status" value="1"/>
</dbReference>